<dbReference type="PANTHER" id="PTHR23513">
    <property type="entry name" value="INTEGRAL MEMBRANE EFFLUX PROTEIN-RELATED"/>
    <property type="match status" value="1"/>
</dbReference>
<proteinExistence type="predicted"/>
<feature type="transmembrane region" description="Helical" evidence="7">
    <location>
        <begin position="375"/>
        <end position="393"/>
    </location>
</feature>
<dbReference type="GO" id="GO:0022857">
    <property type="term" value="F:transmembrane transporter activity"/>
    <property type="evidence" value="ECO:0007669"/>
    <property type="project" value="InterPro"/>
</dbReference>
<dbReference type="InterPro" id="IPR020846">
    <property type="entry name" value="MFS_dom"/>
</dbReference>
<evidence type="ECO:0000256" key="2">
    <source>
        <dbReference type="ARBA" id="ARBA00022448"/>
    </source>
</evidence>
<feature type="transmembrane region" description="Helical" evidence="7">
    <location>
        <begin position="44"/>
        <end position="65"/>
    </location>
</feature>
<feature type="transmembrane region" description="Helical" evidence="7">
    <location>
        <begin position="220"/>
        <end position="241"/>
    </location>
</feature>
<feature type="transmembrane region" description="Helical" evidence="7">
    <location>
        <begin position="309"/>
        <end position="326"/>
    </location>
</feature>
<sequence length="412" mass="43007">MNPFRSLRVRNFRLFVAGQILSVAGTWMMVVAQDWLVLDLTDDSASALAVVTALQFTPSLLLMLVGGRLADRYDKRLLLTAANVASGVVASMFAVLVLSGGVTLWQIQLFALALGVVSAVETPTRMAFISELVGPELLPNASALSAAYFNVARVVGPALAGALIAAVDAGPVMLLNAVSYLATVVGLRMMRPEELRRSARPAARARIIDGVRYVRSRDDLLLPLVLVGAVGLCAMNFQLTLPLLARTVFHTDAAAFGLLTTAFAGGSLLAALVTTGRRTRPSADLVNGAALGLGVVMTLTGWAPTFATAAVGLFATGFAVIFFAQAANHRIQLGSDPAFRGRVMSIYSTIMIGSTPLGSLLVGALAEAVNARATMWFGGAASLVAVGAVHAAGRRARDGRPLPNPAELARNA</sequence>
<keyword evidence="3" id="KW-1003">Cell membrane</keyword>
<name>A0A0S4R0U0_9ACTN</name>
<keyword evidence="10" id="KW-1185">Reference proteome</keyword>
<evidence type="ECO:0000256" key="4">
    <source>
        <dbReference type="ARBA" id="ARBA00022692"/>
    </source>
</evidence>
<dbReference type="PROSITE" id="PS50850">
    <property type="entry name" value="MFS"/>
    <property type="match status" value="1"/>
</dbReference>
<evidence type="ECO:0000256" key="3">
    <source>
        <dbReference type="ARBA" id="ARBA00022475"/>
    </source>
</evidence>
<gene>
    <name evidence="9" type="ORF">Ga0074812_1415</name>
</gene>
<feature type="transmembrane region" description="Helical" evidence="7">
    <location>
        <begin position="285"/>
        <end position="303"/>
    </location>
</feature>
<keyword evidence="4 7" id="KW-0812">Transmembrane</keyword>
<evidence type="ECO:0000313" key="10">
    <source>
        <dbReference type="Proteomes" id="UP000198802"/>
    </source>
</evidence>
<dbReference type="Gene3D" id="1.20.1250.20">
    <property type="entry name" value="MFS general substrate transporter like domains"/>
    <property type="match status" value="1"/>
</dbReference>
<dbReference type="EMBL" id="FAOZ01000041">
    <property type="protein sequence ID" value="CUU60486.1"/>
    <property type="molecule type" value="Genomic_DNA"/>
</dbReference>
<dbReference type="InterPro" id="IPR010290">
    <property type="entry name" value="TM_effector"/>
</dbReference>
<keyword evidence="6 7" id="KW-0472">Membrane</keyword>
<keyword evidence="5 7" id="KW-1133">Transmembrane helix</keyword>
<keyword evidence="2" id="KW-0813">Transport</keyword>
<evidence type="ECO:0000313" key="9">
    <source>
        <dbReference type="EMBL" id="CUU60486.1"/>
    </source>
</evidence>
<dbReference type="SUPFAM" id="SSF103473">
    <property type="entry name" value="MFS general substrate transporter"/>
    <property type="match status" value="1"/>
</dbReference>
<organism evidence="9 10">
    <name type="scientific">Parafrankia irregularis</name>
    <dbReference type="NCBI Taxonomy" id="795642"/>
    <lineage>
        <taxon>Bacteria</taxon>
        <taxon>Bacillati</taxon>
        <taxon>Actinomycetota</taxon>
        <taxon>Actinomycetes</taxon>
        <taxon>Frankiales</taxon>
        <taxon>Frankiaceae</taxon>
        <taxon>Parafrankia</taxon>
    </lineage>
</organism>
<accession>A0A0S4R0U0</accession>
<dbReference type="Proteomes" id="UP000198802">
    <property type="component" value="Unassembled WGS sequence"/>
</dbReference>
<dbReference type="CDD" id="cd06173">
    <property type="entry name" value="MFS_MefA_like"/>
    <property type="match status" value="1"/>
</dbReference>
<feature type="transmembrane region" description="Helical" evidence="7">
    <location>
        <begin position="346"/>
        <end position="369"/>
    </location>
</feature>
<feature type="domain" description="Major facilitator superfamily (MFS) profile" evidence="8">
    <location>
        <begin position="1"/>
        <end position="194"/>
    </location>
</feature>
<evidence type="ECO:0000256" key="1">
    <source>
        <dbReference type="ARBA" id="ARBA00004651"/>
    </source>
</evidence>
<feature type="transmembrane region" description="Helical" evidence="7">
    <location>
        <begin position="253"/>
        <end position="273"/>
    </location>
</feature>
<dbReference type="InterPro" id="IPR036259">
    <property type="entry name" value="MFS_trans_sf"/>
</dbReference>
<dbReference type="PANTHER" id="PTHR23513:SF11">
    <property type="entry name" value="STAPHYLOFERRIN A TRANSPORTER"/>
    <property type="match status" value="1"/>
</dbReference>
<feature type="transmembrane region" description="Helical" evidence="7">
    <location>
        <begin position="77"/>
        <end position="98"/>
    </location>
</feature>
<evidence type="ECO:0000256" key="7">
    <source>
        <dbReference type="SAM" id="Phobius"/>
    </source>
</evidence>
<reference evidence="10" key="1">
    <citation type="submission" date="2015-11" db="EMBL/GenBank/DDBJ databases">
        <authorList>
            <person name="Varghese N."/>
        </authorList>
    </citation>
    <scope>NUCLEOTIDE SEQUENCE [LARGE SCALE GENOMIC DNA]</scope>
    <source>
        <strain evidence="10">DSM 45899</strain>
    </source>
</reference>
<dbReference type="Pfam" id="PF05977">
    <property type="entry name" value="MFS_3"/>
    <property type="match status" value="1"/>
</dbReference>
<dbReference type="AlphaFoldDB" id="A0A0S4R0U0"/>
<comment type="subcellular location">
    <subcellularLocation>
        <location evidence="1">Cell membrane</location>
        <topology evidence="1">Multi-pass membrane protein</topology>
    </subcellularLocation>
</comment>
<evidence type="ECO:0000256" key="6">
    <source>
        <dbReference type="ARBA" id="ARBA00023136"/>
    </source>
</evidence>
<dbReference type="GO" id="GO:0005886">
    <property type="term" value="C:plasma membrane"/>
    <property type="evidence" value="ECO:0007669"/>
    <property type="project" value="UniProtKB-SubCell"/>
</dbReference>
<protein>
    <submittedName>
        <fullName evidence="9">Predicted arabinose efflux permease, MFS family</fullName>
    </submittedName>
</protein>
<dbReference type="RefSeq" id="WP_091285479.1">
    <property type="nucleotide sequence ID" value="NZ_FAOZ01000041.1"/>
</dbReference>
<evidence type="ECO:0000259" key="8">
    <source>
        <dbReference type="PROSITE" id="PS50850"/>
    </source>
</evidence>
<feature type="transmembrane region" description="Helical" evidence="7">
    <location>
        <begin position="12"/>
        <end position="32"/>
    </location>
</feature>
<evidence type="ECO:0000256" key="5">
    <source>
        <dbReference type="ARBA" id="ARBA00022989"/>
    </source>
</evidence>